<dbReference type="Pfam" id="PF21623">
    <property type="entry name" value="HK_sensor_dom_bact"/>
    <property type="match status" value="1"/>
</dbReference>
<dbReference type="GO" id="GO:0016020">
    <property type="term" value="C:membrane"/>
    <property type="evidence" value="ECO:0007669"/>
    <property type="project" value="UniProtKB-SubCell"/>
</dbReference>
<dbReference type="InterPro" id="IPR035965">
    <property type="entry name" value="PAS-like_dom_sf"/>
</dbReference>
<evidence type="ECO:0000256" key="6">
    <source>
        <dbReference type="ARBA" id="ARBA00022840"/>
    </source>
</evidence>
<evidence type="ECO:0000256" key="7">
    <source>
        <dbReference type="ARBA" id="ARBA00023012"/>
    </source>
</evidence>
<evidence type="ECO:0000256" key="8">
    <source>
        <dbReference type="SAM" id="Phobius"/>
    </source>
</evidence>
<accession>A0A4R1B897</accession>
<dbReference type="NCBIfam" id="TIGR00229">
    <property type="entry name" value="sensory_box"/>
    <property type="match status" value="2"/>
</dbReference>
<dbReference type="InterPro" id="IPR052155">
    <property type="entry name" value="Biofilm_reg_signaling"/>
</dbReference>
<keyword evidence="8" id="KW-0812">Transmembrane</keyword>
<feature type="domain" description="PAS" evidence="9">
    <location>
        <begin position="499"/>
        <end position="544"/>
    </location>
</feature>
<evidence type="ECO:0000256" key="2">
    <source>
        <dbReference type="ARBA" id="ARBA00022553"/>
    </source>
</evidence>
<evidence type="ECO:0000256" key="1">
    <source>
        <dbReference type="ARBA" id="ARBA00004370"/>
    </source>
</evidence>
<dbReference type="InterPro" id="IPR001610">
    <property type="entry name" value="PAC"/>
</dbReference>
<evidence type="ECO:0000256" key="4">
    <source>
        <dbReference type="ARBA" id="ARBA00022741"/>
    </source>
</evidence>
<feature type="transmembrane region" description="Helical" evidence="8">
    <location>
        <begin position="323"/>
        <end position="342"/>
    </location>
</feature>
<proteinExistence type="predicted"/>
<keyword evidence="12" id="KW-1185">Reference proteome</keyword>
<keyword evidence="5" id="KW-0418">Kinase</keyword>
<reference evidence="11 12" key="1">
    <citation type="submission" date="2019-03" db="EMBL/GenBank/DDBJ databases">
        <title>Genome sequence of Thiobacillaceae bacterium LSR1, a sulfur-oxidizing bacterium isolated from freshwater sediment.</title>
        <authorList>
            <person name="Li S."/>
        </authorList>
    </citation>
    <scope>NUCLEOTIDE SEQUENCE [LARGE SCALE GENOMIC DNA]</scope>
    <source>
        <strain evidence="11 12">LSR1</strain>
    </source>
</reference>
<dbReference type="PANTHER" id="PTHR44757:SF2">
    <property type="entry name" value="BIOFILM ARCHITECTURE MAINTENANCE PROTEIN MBAA"/>
    <property type="match status" value="1"/>
</dbReference>
<dbReference type="PANTHER" id="PTHR44757">
    <property type="entry name" value="DIGUANYLATE CYCLASE DGCP"/>
    <property type="match status" value="1"/>
</dbReference>
<dbReference type="RefSeq" id="WP_131447588.1">
    <property type="nucleotide sequence ID" value="NZ_SJZB01000042.1"/>
</dbReference>
<dbReference type="InterPro" id="IPR048760">
    <property type="entry name" value="VP0354-like_sensor_dom"/>
</dbReference>
<protein>
    <submittedName>
        <fullName evidence="11">PAS domain S-box protein</fullName>
    </submittedName>
</protein>
<keyword evidence="7" id="KW-0902">Two-component regulatory system</keyword>
<keyword evidence="2" id="KW-0597">Phosphoprotein</keyword>
<evidence type="ECO:0000256" key="3">
    <source>
        <dbReference type="ARBA" id="ARBA00022679"/>
    </source>
</evidence>
<dbReference type="GO" id="GO:0005524">
    <property type="term" value="F:ATP binding"/>
    <property type="evidence" value="ECO:0007669"/>
    <property type="project" value="UniProtKB-KW"/>
</dbReference>
<dbReference type="PROSITE" id="PS50113">
    <property type="entry name" value="PAC"/>
    <property type="match status" value="1"/>
</dbReference>
<dbReference type="AlphaFoldDB" id="A0A4R1B897"/>
<keyword evidence="4" id="KW-0547">Nucleotide-binding</keyword>
<keyword evidence="8" id="KW-0472">Membrane</keyword>
<dbReference type="GO" id="GO:0000160">
    <property type="term" value="P:phosphorelay signal transduction system"/>
    <property type="evidence" value="ECO:0007669"/>
    <property type="project" value="UniProtKB-KW"/>
</dbReference>
<organism evidence="11 12">
    <name type="scientific">Parasulfuritortus cantonensis</name>
    <dbReference type="NCBI Taxonomy" id="2528202"/>
    <lineage>
        <taxon>Bacteria</taxon>
        <taxon>Pseudomonadati</taxon>
        <taxon>Pseudomonadota</taxon>
        <taxon>Betaproteobacteria</taxon>
        <taxon>Nitrosomonadales</taxon>
        <taxon>Thiobacillaceae</taxon>
        <taxon>Parasulfuritortus</taxon>
    </lineage>
</organism>
<dbReference type="Gene3D" id="3.30.450.20">
    <property type="entry name" value="PAS domain"/>
    <property type="match status" value="4"/>
</dbReference>
<dbReference type="OrthoDB" id="8552871at2"/>
<dbReference type="CDD" id="cd18773">
    <property type="entry name" value="PDC1_HK_sensor"/>
    <property type="match status" value="1"/>
</dbReference>
<sequence length="615" mass="67309">MFDFQHPAPGQGGFPKGLFLALFAPVALLIVGGSWYLGRERVEEEMALIRAAEIGNVVMAVRRLDDELRTPLRQLRTLADADALKRGVAGPDPSGIQAAFADLIVYEDHYDKVRWIDGDGMERVRVNNVAGRPVAQLGAQLQNLGDAYYVKETRGLKPGEVYVSPMDLNVEYGRVEKPYKPTLRLITPVVGTDGRSHGVLVLDVAAQGLLDAFTSSLTDARDHAMLLNSAGYWLKSPDSEGEWAFMFGRDDTLAKRSPAAWQALSAMPSGQVELDDGMWTWSTVYPLKVDDGHAASHIPVWLVAAHLPSEQLVPLQHAAWRTVGFYMAALLIIYAAVAAGLAQAVVGRARAMGAAAQAQAEAEAARRLSQARERFRLMVEGNTNGLLVADRTGRIVLANSALARMFGYRSEDLLEQPLDCLLPESVPGDHGRMFAAYMANPTARPMGQGRELKGRRADGSEFPIEISLSPFDENGEPFVDAFVADISDRKRVEQRHRRVEARLQLMMQTSPVGLMVVDDQGAIEMANPSLERMFGYGRGELFNQPLTRLIPKANAAQWRQDHMDASPARAPGPRLELEGVRKDGQGFAILVGLAAFEEDGRTYVQATVTEAVRAA</sequence>
<dbReference type="InterPro" id="IPR029151">
    <property type="entry name" value="Sensor-like_sf"/>
</dbReference>
<name>A0A4R1B897_9PROT</name>
<dbReference type="SUPFAM" id="SSF103190">
    <property type="entry name" value="Sensory domain-like"/>
    <property type="match status" value="2"/>
</dbReference>
<evidence type="ECO:0000259" key="9">
    <source>
        <dbReference type="PROSITE" id="PS50112"/>
    </source>
</evidence>
<keyword evidence="6" id="KW-0067">ATP-binding</keyword>
<dbReference type="EMBL" id="SJZB01000042">
    <property type="protein sequence ID" value="TCJ12795.1"/>
    <property type="molecule type" value="Genomic_DNA"/>
</dbReference>
<evidence type="ECO:0000259" key="10">
    <source>
        <dbReference type="PROSITE" id="PS50113"/>
    </source>
</evidence>
<feature type="transmembrane region" description="Helical" evidence="8">
    <location>
        <begin position="17"/>
        <end position="37"/>
    </location>
</feature>
<dbReference type="SMART" id="SM00086">
    <property type="entry name" value="PAC"/>
    <property type="match status" value="2"/>
</dbReference>
<evidence type="ECO:0000313" key="12">
    <source>
        <dbReference type="Proteomes" id="UP000295443"/>
    </source>
</evidence>
<dbReference type="SMART" id="SM00091">
    <property type="entry name" value="PAS"/>
    <property type="match status" value="2"/>
</dbReference>
<dbReference type="PROSITE" id="PS50112">
    <property type="entry name" value="PAS"/>
    <property type="match status" value="2"/>
</dbReference>
<evidence type="ECO:0000313" key="11">
    <source>
        <dbReference type="EMBL" id="TCJ12795.1"/>
    </source>
</evidence>
<keyword evidence="3" id="KW-0808">Transferase</keyword>
<evidence type="ECO:0000256" key="5">
    <source>
        <dbReference type="ARBA" id="ARBA00022777"/>
    </source>
</evidence>
<dbReference type="Proteomes" id="UP000295443">
    <property type="component" value="Unassembled WGS sequence"/>
</dbReference>
<dbReference type="GO" id="GO:0016301">
    <property type="term" value="F:kinase activity"/>
    <property type="evidence" value="ECO:0007669"/>
    <property type="project" value="UniProtKB-KW"/>
</dbReference>
<dbReference type="InterPro" id="IPR000700">
    <property type="entry name" value="PAS-assoc_C"/>
</dbReference>
<feature type="domain" description="PAC" evidence="10">
    <location>
        <begin position="448"/>
        <end position="498"/>
    </location>
</feature>
<feature type="domain" description="PAS" evidence="9">
    <location>
        <begin position="371"/>
        <end position="425"/>
    </location>
</feature>
<dbReference type="InterPro" id="IPR000014">
    <property type="entry name" value="PAS"/>
</dbReference>
<comment type="caution">
    <text evidence="11">The sequence shown here is derived from an EMBL/GenBank/DDBJ whole genome shotgun (WGS) entry which is preliminary data.</text>
</comment>
<comment type="subcellular location">
    <subcellularLocation>
        <location evidence="1">Membrane</location>
    </subcellularLocation>
</comment>
<gene>
    <name evidence="11" type="ORF">EZJ19_11180</name>
</gene>
<dbReference type="Pfam" id="PF13426">
    <property type="entry name" value="PAS_9"/>
    <property type="match status" value="2"/>
</dbReference>
<dbReference type="CDD" id="cd00130">
    <property type="entry name" value="PAS"/>
    <property type="match status" value="2"/>
</dbReference>
<dbReference type="SUPFAM" id="SSF55785">
    <property type="entry name" value="PYP-like sensor domain (PAS domain)"/>
    <property type="match status" value="2"/>
</dbReference>
<keyword evidence="8" id="KW-1133">Transmembrane helix</keyword>